<feature type="non-terminal residue" evidence="1">
    <location>
        <position position="1"/>
    </location>
</feature>
<proteinExistence type="predicted"/>
<dbReference type="Proteomes" id="UP000805193">
    <property type="component" value="Unassembled WGS sequence"/>
</dbReference>
<evidence type="ECO:0000313" key="2">
    <source>
        <dbReference type="Proteomes" id="UP000805193"/>
    </source>
</evidence>
<sequence>PPPAAPGSDRPYQRAARSGNRRCRRPADRLLRVPPSEERARRLGGGRCSSASDLPRRVGRRLRFVFVRLDDDDVSAFLERINRTPELDTEARWWGGRNKSKRLDGLPSPDLVQGCRGIWSRGHPAIPTTAGPGCLDKRVEENTFTSNSGPLRRELAASTTCTPKRREGIRVRLRESRFAGGKIAPRATTFLISGERRRLSQRRRRDLGVSSTTCCVDDRAVARCLARLLLSSVSPPRRRERRPCPTRETDNWSASLSPVLRQDSRRVLVKGERYLGPTTVKANGGAGHTVELLRRQADQIAHLIRRVSNRKGGLSEQDTLRIYQALIVSRFTYHVPFHNFTITEMDWLKTSLRKAIKTALGLPISTSTKRLLMLGVHNPVEELVEAQKTGQLTRLSATRTGRATLGRLGYTNLTQEEPAAPVRLKPDILNRVQAAPIPKNMHPDLHTGRREARVRALEKVYGPDPQTWYTDTALHRERAGAATIAVTDRDGTCHSTGSISNIVSIQEAEEMAIALAISHAIPRRDTTDLKHKIIIVTDSQAACRAFAGNTLYPRTAHLINAISTEWLQIPVIRIIWTPAHLGLSGNESAHTLARAVATNRALSDGIRIQRDPEPNTPADSQSLRTPTDTHLNTYHLVTEYYRTTRRVLHPPHRERSQAEAADWRQLQTFTFPNLHQRHRWFPNRYPGTCPGCGSDHPNVYHSIWECPHPLGGISEDATAAGLHSGMPAASDPFIPKLTVRTPALLPAVLLALLAVVSGGRRSAAARWSEDPAPAIYPGQANVALLAPLRTSENGTGKPCDVLSPRLVRLALAGIWAAQQANFRKAPTDFNIGVYLYDTCDKDQVALRQSFRAVQQAGHVRSMACPNTRVPPIFGAILYGDARVMETTAKTFASFSIPAVAASDLYSEGVPHLADVYSTAPSAVSLARALGSMLRRLGWTRVAVASSPSTRPSELSAAFRSVSKDTEIDTVVSDDPPGSSFTQVQQALGTTKHLTEAGCRAAVLFLSPAEAKTFLSTYEPDPDAAFSWILATAVDLSSSLPTFLSEQKLRRLRHVLLVSPSESPTTEFQDYVQDLLDRDGTGATPLLQELRKTYARNEVVQDWEKDDSGGDEAAAVIRAVWAMAAALRAVQRVQCGRGTDCLFGGRLSTSVLDSLKSLDHSMVGAGVASLEGTPLHFSMDKRLASLRYTVKAVSTSGEVLEIGRYTERSGLEVDEMLVPSRTTPRDAGASRPSTSLRPSSRERSSNLRSSNLEIQNDPEPQNLGESSNVPTPSPASSEENDGENSPSTSPDAVRLSQPKLFTVWIAKPWSLTIVVAAGLGILLSAYVAVFLLMKLCEGVVRKGHQLTSLLLLLSVVGLFLAGLLSSRTTRAYAFAFGCLLLKGMHLNAMQSAGLGGRASGLNQFLTICFLVAVQLAVEAQAWMLAPPGACQLNQARFLLHQLYPCLVLALAVLMAFRTRNSAYHRRDARSLLCTSLLAVPVLAAGHTAFLLLAQGEPQVAALGFSLVTTGFLLLVGIFAPYLRALHKRGGYAHKPLGYSDSSASAFTSFQRKDVVPDCCYLQGRAVTLLQPGRLPTHRVRNPLYLPGSAYP</sequence>
<accession>A0AC60QAX4</accession>
<dbReference type="EMBL" id="JABSTQ010009260">
    <property type="protein sequence ID" value="KAG0431066.1"/>
    <property type="molecule type" value="Genomic_DNA"/>
</dbReference>
<evidence type="ECO:0000313" key="1">
    <source>
        <dbReference type="EMBL" id="KAG0431066.1"/>
    </source>
</evidence>
<comment type="caution">
    <text evidence="1">The sequence shown here is derived from an EMBL/GenBank/DDBJ whole genome shotgun (WGS) entry which is preliminary data.</text>
</comment>
<organism evidence="1 2">
    <name type="scientific">Ixodes persulcatus</name>
    <name type="common">Taiga tick</name>
    <dbReference type="NCBI Taxonomy" id="34615"/>
    <lineage>
        <taxon>Eukaryota</taxon>
        <taxon>Metazoa</taxon>
        <taxon>Ecdysozoa</taxon>
        <taxon>Arthropoda</taxon>
        <taxon>Chelicerata</taxon>
        <taxon>Arachnida</taxon>
        <taxon>Acari</taxon>
        <taxon>Parasitiformes</taxon>
        <taxon>Ixodida</taxon>
        <taxon>Ixodoidea</taxon>
        <taxon>Ixodidae</taxon>
        <taxon>Ixodinae</taxon>
        <taxon>Ixodes</taxon>
    </lineage>
</organism>
<name>A0AC60QAX4_IXOPE</name>
<gene>
    <name evidence="1" type="ORF">HPB47_022126</name>
</gene>
<protein>
    <submittedName>
        <fullName evidence="1">Uncharacterized protein</fullName>
    </submittedName>
</protein>
<reference evidence="1 2" key="1">
    <citation type="journal article" date="2020" name="Cell">
        <title>Large-Scale Comparative Analyses of Tick Genomes Elucidate Their Genetic Diversity and Vector Capacities.</title>
        <authorList>
            <consortium name="Tick Genome and Microbiome Consortium (TIGMIC)"/>
            <person name="Jia N."/>
            <person name="Wang J."/>
            <person name="Shi W."/>
            <person name="Du L."/>
            <person name="Sun Y."/>
            <person name="Zhan W."/>
            <person name="Jiang J.F."/>
            <person name="Wang Q."/>
            <person name="Zhang B."/>
            <person name="Ji P."/>
            <person name="Bell-Sakyi L."/>
            <person name="Cui X.M."/>
            <person name="Yuan T.T."/>
            <person name="Jiang B.G."/>
            <person name="Yang W.F."/>
            <person name="Lam T.T."/>
            <person name="Chang Q.C."/>
            <person name="Ding S.J."/>
            <person name="Wang X.J."/>
            <person name="Zhu J.G."/>
            <person name="Ruan X.D."/>
            <person name="Zhao L."/>
            <person name="Wei J.T."/>
            <person name="Ye R.Z."/>
            <person name="Que T.C."/>
            <person name="Du C.H."/>
            <person name="Zhou Y.H."/>
            <person name="Cheng J.X."/>
            <person name="Dai P.F."/>
            <person name="Guo W.B."/>
            <person name="Han X.H."/>
            <person name="Huang E.J."/>
            <person name="Li L.F."/>
            <person name="Wei W."/>
            <person name="Gao Y.C."/>
            <person name="Liu J.Z."/>
            <person name="Shao H.Z."/>
            <person name="Wang X."/>
            <person name="Wang C.C."/>
            <person name="Yang T.C."/>
            <person name="Huo Q.B."/>
            <person name="Li W."/>
            <person name="Chen H.Y."/>
            <person name="Chen S.E."/>
            <person name="Zhou L.G."/>
            <person name="Ni X.B."/>
            <person name="Tian J.H."/>
            <person name="Sheng Y."/>
            <person name="Liu T."/>
            <person name="Pan Y.S."/>
            <person name="Xia L.Y."/>
            <person name="Li J."/>
            <person name="Zhao F."/>
            <person name="Cao W.C."/>
        </authorList>
    </citation>
    <scope>NUCLEOTIDE SEQUENCE [LARGE SCALE GENOMIC DNA]</scope>
    <source>
        <strain evidence="1">Iper-2018</strain>
    </source>
</reference>
<keyword evidence="2" id="KW-1185">Reference proteome</keyword>